<dbReference type="InterPro" id="IPR015867">
    <property type="entry name" value="N-reg_PII/ATP_PRibTrfase_C"/>
</dbReference>
<dbReference type="InterPro" id="IPR004323">
    <property type="entry name" value="Ion_tolerance_CutA"/>
</dbReference>
<gene>
    <name evidence="2" type="primary">cutA</name>
</gene>
<dbReference type="GO" id="GO:0005507">
    <property type="term" value="F:copper ion binding"/>
    <property type="evidence" value="ECO:0007669"/>
    <property type="project" value="TreeGrafter"/>
</dbReference>
<name>A0A075ICM8_9EURY</name>
<dbReference type="Pfam" id="PF03091">
    <property type="entry name" value="CutA1"/>
    <property type="match status" value="1"/>
</dbReference>
<dbReference type="InterPro" id="IPR011322">
    <property type="entry name" value="N-reg_PII-like_a/b"/>
</dbReference>
<organism evidence="2">
    <name type="scientific">uncultured marine group II/III euryarchaeote SAT1000_51_E12</name>
    <dbReference type="NCBI Taxonomy" id="1456589"/>
    <lineage>
        <taxon>Archaea</taxon>
        <taxon>Methanobacteriati</taxon>
        <taxon>Methanobacteriota</taxon>
        <taxon>environmental samples</taxon>
    </lineage>
</organism>
<protein>
    <submittedName>
        <fullName evidence="2">Periplasmic divalent cation tolerance protein (CutA)</fullName>
    </submittedName>
</protein>
<dbReference type="Gene3D" id="3.30.70.120">
    <property type="match status" value="1"/>
</dbReference>
<dbReference type="PANTHER" id="PTHR23419">
    <property type="entry name" value="DIVALENT CATION TOLERANCE CUTA-RELATED"/>
    <property type="match status" value="1"/>
</dbReference>
<proteinExistence type="inferred from homology"/>
<dbReference type="SUPFAM" id="SSF54913">
    <property type="entry name" value="GlnB-like"/>
    <property type="match status" value="1"/>
</dbReference>
<sequence length="100" mass="11475">MALTVYTTAPDEETAEKLARGALEAGLAACVNFWPVRTMYRWEGELRDDTEQLLLLKCGREKWPQLEQFIKENHPYSLPAIVALPWEASHAPFRDWVEGT</sequence>
<dbReference type="EMBL" id="KF901293">
    <property type="protein sequence ID" value="AIF25525.1"/>
    <property type="molecule type" value="Genomic_DNA"/>
</dbReference>
<comment type="similarity">
    <text evidence="1">Belongs to the CutA family.</text>
</comment>
<dbReference type="PANTHER" id="PTHR23419:SF8">
    <property type="entry name" value="FI09726P"/>
    <property type="match status" value="1"/>
</dbReference>
<accession>A0A075ICM8</accession>
<dbReference type="AlphaFoldDB" id="A0A075ICM8"/>
<dbReference type="GO" id="GO:0010038">
    <property type="term" value="P:response to metal ion"/>
    <property type="evidence" value="ECO:0007669"/>
    <property type="project" value="InterPro"/>
</dbReference>
<reference evidence="2" key="1">
    <citation type="journal article" date="2014" name="Genome Biol. Evol.">
        <title>Pangenome evidence for extensive interdomain horizontal transfer affecting lineage core and shell genes in uncultured planktonic thaumarchaeota and euryarchaeota.</title>
        <authorList>
            <person name="Deschamps P."/>
            <person name="Zivanovic Y."/>
            <person name="Moreira D."/>
            <person name="Rodriguez-Valera F."/>
            <person name="Lopez-Garcia P."/>
        </authorList>
    </citation>
    <scope>NUCLEOTIDE SEQUENCE</scope>
</reference>
<evidence type="ECO:0000256" key="1">
    <source>
        <dbReference type="ARBA" id="ARBA00010169"/>
    </source>
</evidence>
<evidence type="ECO:0000313" key="2">
    <source>
        <dbReference type="EMBL" id="AIF25525.1"/>
    </source>
</evidence>